<name>A0A820JSK2_9BILA</name>
<comment type="caution">
    <text evidence="2">The sequence shown here is derived from an EMBL/GenBank/DDBJ whole genome shotgun (WGS) entry which is preliminary data.</text>
</comment>
<evidence type="ECO:0000313" key="3">
    <source>
        <dbReference type="Proteomes" id="UP000663836"/>
    </source>
</evidence>
<dbReference type="Proteomes" id="UP000663864">
    <property type="component" value="Unassembled WGS sequence"/>
</dbReference>
<gene>
    <name evidence="2" type="ORF">JBS370_LOCUS41356</name>
    <name evidence="1" type="ORF">ZHD862_LOCUS39019</name>
</gene>
<evidence type="ECO:0000313" key="2">
    <source>
        <dbReference type="EMBL" id="CAF4332352.1"/>
    </source>
</evidence>
<organism evidence="2 3">
    <name type="scientific">Rotaria sordida</name>
    <dbReference type="NCBI Taxonomy" id="392033"/>
    <lineage>
        <taxon>Eukaryota</taxon>
        <taxon>Metazoa</taxon>
        <taxon>Spiralia</taxon>
        <taxon>Gnathifera</taxon>
        <taxon>Rotifera</taxon>
        <taxon>Eurotatoria</taxon>
        <taxon>Bdelloidea</taxon>
        <taxon>Philodinida</taxon>
        <taxon>Philodinidae</taxon>
        <taxon>Rotaria</taxon>
    </lineage>
</organism>
<protein>
    <submittedName>
        <fullName evidence="2">Uncharacterized protein</fullName>
    </submittedName>
</protein>
<sequence>YCTKGVFDGIEQIKEYRNKIVLDEIVGKYSDMDIDKYILNPPIDIFEKFAQVRNINPIYTQALNKLRENIINKFRQELKLAKLVKPPNPSNIHIRKFESSVKHLPETIKNVLEVELKHCKEDINSIIQNINN</sequence>
<evidence type="ECO:0000313" key="1">
    <source>
        <dbReference type="EMBL" id="CAF1539244.1"/>
    </source>
</evidence>
<dbReference type="EMBL" id="CAJOBD010044904">
    <property type="protein sequence ID" value="CAF4332352.1"/>
    <property type="molecule type" value="Genomic_DNA"/>
</dbReference>
<accession>A0A820JSK2</accession>
<dbReference type="AlphaFoldDB" id="A0A820JSK2"/>
<proteinExistence type="predicted"/>
<feature type="non-terminal residue" evidence="2">
    <location>
        <position position="1"/>
    </location>
</feature>
<dbReference type="Proteomes" id="UP000663836">
    <property type="component" value="Unassembled WGS sequence"/>
</dbReference>
<dbReference type="EMBL" id="CAJNOT010012913">
    <property type="protein sequence ID" value="CAF1539244.1"/>
    <property type="molecule type" value="Genomic_DNA"/>
</dbReference>
<reference evidence="2" key="1">
    <citation type="submission" date="2021-02" db="EMBL/GenBank/DDBJ databases">
        <authorList>
            <person name="Nowell W R."/>
        </authorList>
    </citation>
    <scope>NUCLEOTIDE SEQUENCE</scope>
</reference>